<protein>
    <recommendedName>
        <fullName evidence="1">Cyclic nucleotide-binding domain-containing protein</fullName>
    </recommendedName>
</protein>
<sequence>MHISHTELKNLVDPVDTLEIVSLEGRYYMARVRVGERWYVVTDGHDEVIRYSGAAAAREAFDDIPVKDTVVIAAAGTDEMVGMPEEGLRPMKVPLK</sequence>
<dbReference type="Proteomes" id="UP000198644">
    <property type="component" value="Unassembled WGS sequence"/>
</dbReference>
<evidence type="ECO:0000313" key="2">
    <source>
        <dbReference type="EMBL" id="SFR62007.1"/>
    </source>
</evidence>
<dbReference type="InterPro" id="IPR000595">
    <property type="entry name" value="cNMP-bd_dom"/>
</dbReference>
<dbReference type="InterPro" id="IPR045508">
    <property type="entry name" value="DUF6482"/>
</dbReference>
<dbReference type="OrthoDB" id="5600613at2"/>
<keyword evidence="3" id="KW-1185">Reference proteome</keyword>
<dbReference type="AlphaFoldDB" id="A0A1I6I5H9"/>
<name>A0A1I6I5H9_9GAMM</name>
<evidence type="ECO:0000313" key="3">
    <source>
        <dbReference type="Proteomes" id="UP000198644"/>
    </source>
</evidence>
<dbReference type="PROSITE" id="PS50042">
    <property type="entry name" value="CNMP_BINDING_3"/>
    <property type="match status" value="1"/>
</dbReference>
<proteinExistence type="predicted"/>
<reference evidence="3" key="1">
    <citation type="submission" date="2016-10" db="EMBL/GenBank/DDBJ databases">
        <authorList>
            <person name="Varghese N."/>
            <person name="Submissions S."/>
        </authorList>
    </citation>
    <scope>NUCLEOTIDE SEQUENCE [LARGE SCALE GENOMIC DNA]</scope>
    <source>
        <strain evidence="3">CGMCC 1.9167</strain>
    </source>
</reference>
<organism evidence="2 3">
    <name type="scientific">Marinobacter daqiaonensis</name>
    <dbReference type="NCBI Taxonomy" id="650891"/>
    <lineage>
        <taxon>Bacteria</taxon>
        <taxon>Pseudomonadati</taxon>
        <taxon>Pseudomonadota</taxon>
        <taxon>Gammaproteobacteria</taxon>
        <taxon>Pseudomonadales</taxon>
        <taxon>Marinobacteraceae</taxon>
        <taxon>Marinobacter</taxon>
    </lineage>
</organism>
<evidence type="ECO:0000259" key="1">
    <source>
        <dbReference type="PROSITE" id="PS50042"/>
    </source>
</evidence>
<gene>
    <name evidence="2" type="ORF">SAMN05216203_1850</name>
</gene>
<dbReference type="RefSeq" id="WP_092011211.1">
    <property type="nucleotide sequence ID" value="NZ_FOYW01000001.1"/>
</dbReference>
<feature type="domain" description="Cyclic nucleotide-binding" evidence="1">
    <location>
        <begin position="1"/>
        <end position="66"/>
    </location>
</feature>
<dbReference type="EMBL" id="FOYW01000001">
    <property type="protein sequence ID" value="SFR62007.1"/>
    <property type="molecule type" value="Genomic_DNA"/>
</dbReference>
<accession>A0A1I6I5H9</accession>
<dbReference type="Pfam" id="PF20090">
    <property type="entry name" value="DUF6482"/>
    <property type="match status" value="1"/>
</dbReference>